<evidence type="ECO:0000256" key="4">
    <source>
        <dbReference type="ARBA" id="ARBA00022842"/>
    </source>
</evidence>
<dbReference type="PANTHER" id="PTHR10229:SF8">
    <property type="entry name" value="GTPASE HFLX"/>
    <property type="match status" value="1"/>
</dbReference>
<feature type="binding site" evidence="8">
    <location>
        <position position="201"/>
    </location>
    <ligand>
        <name>Mg(2+)</name>
        <dbReference type="ChEBI" id="CHEBI:18420"/>
    </ligand>
</feature>
<evidence type="ECO:0000256" key="7">
    <source>
        <dbReference type="PIRSR" id="PIRSR006809-1"/>
    </source>
</evidence>
<feature type="binding site" evidence="8">
    <location>
        <position position="221"/>
    </location>
    <ligand>
        <name>Mg(2+)</name>
        <dbReference type="ChEBI" id="CHEBI:18420"/>
    </ligand>
</feature>
<dbReference type="InterPro" id="IPR016496">
    <property type="entry name" value="GTPase_HflX"/>
</dbReference>
<keyword evidence="5 6" id="KW-0342">GTP-binding</keyword>
<dbReference type="GO" id="GO:0005525">
    <property type="term" value="F:GTP binding"/>
    <property type="evidence" value="ECO:0007669"/>
    <property type="project" value="UniProtKB-UniRule"/>
</dbReference>
<keyword evidence="4 8" id="KW-0460">Magnesium</keyword>
<dbReference type="InterPro" id="IPR042108">
    <property type="entry name" value="GTPase_HflX_N_sf"/>
</dbReference>
<evidence type="ECO:0000256" key="3">
    <source>
        <dbReference type="ARBA" id="ARBA00022741"/>
    </source>
</evidence>
<dbReference type="PRINTS" id="PR00326">
    <property type="entry name" value="GTP1OBG"/>
</dbReference>
<evidence type="ECO:0000256" key="2">
    <source>
        <dbReference type="ARBA" id="ARBA00022723"/>
    </source>
</evidence>
<comment type="caution">
    <text evidence="10">The sequence shown here is derived from an EMBL/GenBank/DDBJ whole genome shotgun (WGS) entry which is preliminary data.</text>
</comment>
<dbReference type="Gene3D" id="6.10.250.2860">
    <property type="match status" value="1"/>
</dbReference>
<dbReference type="Pfam" id="PF13167">
    <property type="entry name" value="GTP-bdg_N"/>
    <property type="match status" value="1"/>
</dbReference>
<feature type="binding site" evidence="7">
    <location>
        <begin position="307"/>
        <end position="310"/>
    </location>
    <ligand>
        <name>GTP</name>
        <dbReference type="ChEBI" id="CHEBI:37565"/>
    </ligand>
</feature>
<dbReference type="GO" id="GO:0046872">
    <property type="term" value="F:metal ion binding"/>
    <property type="evidence" value="ECO:0007669"/>
    <property type="project" value="UniProtKB-KW"/>
</dbReference>
<evidence type="ECO:0000313" key="11">
    <source>
        <dbReference type="Proteomes" id="UP001320159"/>
    </source>
</evidence>
<accession>A0AAP2W4Y5</accession>
<evidence type="ECO:0000256" key="6">
    <source>
        <dbReference type="HAMAP-Rule" id="MF_00900"/>
    </source>
</evidence>
<evidence type="ECO:0000313" key="10">
    <source>
        <dbReference type="EMBL" id="MCD1293758.1"/>
    </source>
</evidence>
<dbReference type="NCBIfam" id="TIGR03156">
    <property type="entry name" value="GTP_HflX"/>
    <property type="match status" value="1"/>
</dbReference>
<comment type="similarity">
    <text evidence="6">Belongs to the TRAFAC class OBG-HflX-like GTPase superfamily. HflX GTPase family.</text>
</comment>
<evidence type="ECO:0000256" key="5">
    <source>
        <dbReference type="ARBA" id="ARBA00023134"/>
    </source>
</evidence>
<dbReference type="InterPro" id="IPR032305">
    <property type="entry name" value="GTP-bd_M"/>
</dbReference>
<comment type="function">
    <text evidence="6">GTPase that associates with the 50S ribosomal subunit and may have a role during protein synthesis or ribosome biogenesis.</text>
</comment>
<dbReference type="InterPro" id="IPR025121">
    <property type="entry name" value="GTPase_HflX_N"/>
</dbReference>
<feature type="binding site" evidence="7">
    <location>
        <begin position="240"/>
        <end position="243"/>
    </location>
    <ligand>
        <name>GTP</name>
        <dbReference type="ChEBI" id="CHEBI:37565"/>
    </ligand>
</feature>
<comment type="subcellular location">
    <subcellularLocation>
        <location evidence="6">Cytoplasm</location>
    </subcellularLocation>
    <text evidence="6">May associate with membranes.</text>
</comment>
<dbReference type="Proteomes" id="UP001320159">
    <property type="component" value="Unassembled WGS sequence"/>
</dbReference>
<dbReference type="FunFam" id="3.40.50.11060:FF:000001">
    <property type="entry name" value="GTPase HflX"/>
    <property type="match status" value="1"/>
</dbReference>
<keyword evidence="3 6" id="KW-0547">Nucleotide-binding</keyword>
<evidence type="ECO:0000256" key="8">
    <source>
        <dbReference type="PIRSR" id="PIRSR006809-2"/>
    </source>
</evidence>
<dbReference type="PANTHER" id="PTHR10229">
    <property type="entry name" value="GTP-BINDING PROTEIN HFLX"/>
    <property type="match status" value="1"/>
</dbReference>
<dbReference type="InterPro" id="IPR030394">
    <property type="entry name" value="G_HFLX_dom"/>
</dbReference>
<dbReference type="Gene3D" id="3.40.50.300">
    <property type="entry name" value="P-loop containing nucleotide triphosphate hydrolases"/>
    <property type="match status" value="1"/>
</dbReference>
<name>A0AAP2W4Y5_9EURY</name>
<dbReference type="PIRSF" id="PIRSF006809">
    <property type="entry name" value="GTP-binding_hflX_prd"/>
    <property type="match status" value="1"/>
</dbReference>
<dbReference type="GO" id="GO:0005737">
    <property type="term" value="C:cytoplasm"/>
    <property type="evidence" value="ECO:0007669"/>
    <property type="project" value="UniProtKB-SubCell"/>
</dbReference>
<dbReference type="PROSITE" id="PS51705">
    <property type="entry name" value="G_HFLX"/>
    <property type="match status" value="1"/>
</dbReference>
<evidence type="ECO:0000259" key="9">
    <source>
        <dbReference type="PROSITE" id="PS51705"/>
    </source>
</evidence>
<dbReference type="CDD" id="cd01878">
    <property type="entry name" value="HflX"/>
    <property type="match status" value="1"/>
</dbReference>
<protein>
    <recommendedName>
        <fullName evidence="6">GTPase HflX</fullName>
    </recommendedName>
    <alternativeName>
        <fullName evidence="6">GTP-binding protein HflX</fullName>
    </alternativeName>
</protein>
<comment type="subunit">
    <text evidence="6">Monomer. Associates with the 50S ribosomal subunit.</text>
</comment>
<reference evidence="10 11" key="1">
    <citation type="submission" date="2017-11" db="EMBL/GenBank/DDBJ databases">
        <title>Isolation and Characterization of Family Methanocellaceae Species from Potential Methane Hydrate Area Offshore Southwestern Taiwan.</title>
        <authorList>
            <person name="Zhang W.-L."/>
            <person name="Chen W.-C."/>
            <person name="Lai M.-C."/>
            <person name="Chen S.-C."/>
        </authorList>
    </citation>
    <scope>NUCLEOTIDE SEQUENCE [LARGE SCALE GENOMIC DNA]</scope>
    <source>
        <strain evidence="10 11">CWC-04</strain>
    </source>
</reference>
<proteinExistence type="inferred from homology"/>
<comment type="cofactor">
    <cofactor evidence="8">
        <name>Mg(2+)</name>
        <dbReference type="ChEBI" id="CHEBI:18420"/>
    </cofactor>
</comment>
<feature type="domain" description="Hflx-type G" evidence="9">
    <location>
        <begin position="188"/>
        <end position="357"/>
    </location>
</feature>
<evidence type="ECO:0000256" key="1">
    <source>
        <dbReference type="ARBA" id="ARBA00022490"/>
    </source>
</evidence>
<dbReference type="Gene3D" id="3.40.50.11060">
    <property type="entry name" value="GTPase HflX, N-terminal domain"/>
    <property type="match status" value="1"/>
</dbReference>
<keyword evidence="2 8" id="KW-0479">Metal-binding</keyword>
<feature type="binding site" evidence="7">
    <location>
        <begin position="194"/>
        <end position="201"/>
    </location>
    <ligand>
        <name>GTP</name>
        <dbReference type="ChEBI" id="CHEBI:37565"/>
    </ligand>
</feature>
<dbReference type="GO" id="GO:0003924">
    <property type="term" value="F:GTPase activity"/>
    <property type="evidence" value="ECO:0007669"/>
    <property type="project" value="UniProtKB-UniRule"/>
</dbReference>
<gene>
    <name evidence="6 10" type="primary">hflX</name>
    <name evidence="10" type="ORF">CUJ83_01950</name>
</gene>
<dbReference type="RefSeq" id="WP_369423859.1">
    <property type="nucleotide sequence ID" value="NZ_PGCK01000001.1"/>
</dbReference>
<keyword evidence="11" id="KW-1185">Reference proteome</keyword>
<keyword evidence="1 6" id="KW-0963">Cytoplasm</keyword>
<dbReference type="EMBL" id="PGCK01000001">
    <property type="protein sequence ID" value="MCD1293758.1"/>
    <property type="molecule type" value="Genomic_DNA"/>
</dbReference>
<dbReference type="AlphaFoldDB" id="A0AAP2W4Y5"/>
<sequence>MPGAILVKRIDPGDKGATLDELEELAHSAGYDVLEKVTQYRTPDKAYCVGKGKAHEIAEIVRERKPDKVVFDEKLSAVQIYNLSSLYKVEVIDRFHLILEIFASRARTREARLQVELAKLIYERPKARMKVTLARRGEQPGFKGLGRYEADIYESEITGRIAKIEAELEIVRKRQAQTRRQRKERGFDMVALAGYTNAGKSTLMNALVGESVVAKDQLFTTLVPTTRLLEVDRRKVLLTDTVGFIKDLPHFMVEAFRSTLEEIYQADIVILVVDASEPAKVIVEKLVTCHDTLWEEIGPIPVITALNKCDRIGEEELEERCDAIKHLAPSPVYISARTGEGLDDLKSAISKYLPKWISEEVILPRSEEGLSILSWLYNVAIVKNVEYGRCGNEPCIRVLVDARESVLNQLYSRLEMQLT</sequence>
<dbReference type="GO" id="GO:0043022">
    <property type="term" value="F:ribosome binding"/>
    <property type="evidence" value="ECO:0007669"/>
    <property type="project" value="TreeGrafter"/>
</dbReference>
<dbReference type="SUPFAM" id="SSF52540">
    <property type="entry name" value="P-loop containing nucleoside triphosphate hydrolases"/>
    <property type="match status" value="1"/>
</dbReference>
<feature type="binding site" evidence="7">
    <location>
        <begin position="335"/>
        <end position="337"/>
    </location>
    <ligand>
        <name>GTP</name>
        <dbReference type="ChEBI" id="CHEBI:37565"/>
    </ligand>
</feature>
<dbReference type="Pfam" id="PF16360">
    <property type="entry name" value="GTP-bdg_M"/>
    <property type="match status" value="1"/>
</dbReference>
<dbReference type="HAMAP" id="MF_00900">
    <property type="entry name" value="GTPase_HflX"/>
    <property type="match status" value="1"/>
</dbReference>
<dbReference type="InterPro" id="IPR006073">
    <property type="entry name" value="GTP-bd"/>
</dbReference>
<dbReference type="InterPro" id="IPR027417">
    <property type="entry name" value="P-loop_NTPase"/>
</dbReference>
<dbReference type="Pfam" id="PF01926">
    <property type="entry name" value="MMR_HSR1"/>
    <property type="match status" value="1"/>
</dbReference>
<organism evidence="10 11">
    <name type="scientific">Methanooceanicella nereidis</name>
    <dbReference type="NCBI Taxonomy" id="2052831"/>
    <lineage>
        <taxon>Archaea</taxon>
        <taxon>Methanobacteriati</taxon>
        <taxon>Methanobacteriota</taxon>
        <taxon>Stenosarchaea group</taxon>
        <taxon>Methanomicrobia</taxon>
        <taxon>Methanocellales</taxon>
        <taxon>Methanocellaceae</taxon>
        <taxon>Methanooceanicella</taxon>
    </lineage>
</organism>